<reference evidence="1" key="1">
    <citation type="submission" date="2021-02" db="EMBL/GenBank/DDBJ databases">
        <authorList>
            <person name="Nowell W R."/>
        </authorList>
    </citation>
    <scope>NUCLEOTIDE SEQUENCE</scope>
</reference>
<proteinExistence type="predicted"/>
<organism evidence="1 2">
    <name type="scientific">Adineta steineri</name>
    <dbReference type="NCBI Taxonomy" id="433720"/>
    <lineage>
        <taxon>Eukaryota</taxon>
        <taxon>Metazoa</taxon>
        <taxon>Spiralia</taxon>
        <taxon>Gnathifera</taxon>
        <taxon>Rotifera</taxon>
        <taxon>Eurotatoria</taxon>
        <taxon>Bdelloidea</taxon>
        <taxon>Adinetida</taxon>
        <taxon>Adinetidae</taxon>
        <taxon>Adineta</taxon>
    </lineage>
</organism>
<gene>
    <name evidence="1" type="ORF">OXD698_LOCUS54497</name>
</gene>
<evidence type="ECO:0000313" key="1">
    <source>
        <dbReference type="EMBL" id="CAF4452748.1"/>
    </source>
</evidence>
<protein>
    <submittedName>
        <fullName evidence="1">Uncharacterized protein</fullName>
    </submittedName>
</protein>
<name>A0A820SKR2_9BILA</name>
<dbReference type="EMBL" id="CAJOAZ010033163">
    <property type="protein sequence ID" value="CAF4452748.1"/>
    <property type="molecule type" value="Genomic_DNA"/>
</dbReference>
<feature type="non-terminal residue" evidence="1">
    <location>
        <position position="1"/>
    </location>
</feature>
<dbReference type="Proteomes" id="UP000663844">
    <property type="component" value="Unassembled WGS sequence"/>
</dbReference>
<sequence length="84" mass="9550">LQLDHVQLSTMLLQLDDYADKLEKYAMFEQALKDLYDVAKLLRTNSCYINTQNNSEASTPQPPSAEALSGNVYPCNKLIRSLRK</sequence>
<dbReference type="AlphaFoldDB" id="A0A820SKR2"/>
<evidence type="ECO:0000313" key="2">
    <source>
        <dbReference type="Proteomes" id="UP000663844"/>
    </source>
</evidence>
<accession>A0A820SKR2</accession>
<comment type="caution">
    <text evidence="1">The sequence shown here is derived from an EMBL/GenBank/DDBJ whole genome shotgun (WGS) entry which is preliminary data.</text>
</comment>